<keyword evidence="3 5" id="KW-0690">Ribosome biogenesis</keyword>
<evidence type="ECO:0000256" key="7">
    <source>
        <dbReference type="SAM" id="MobiDB-lite"/>
    </source>
</evidence>
<dbReference type="InterPro" id="IPR011687">
    <property type="entry name" value="Nop53/GLTSCR2"/>
</dbReference>
<dbReference type="HOGENOM" id="CLU_035888_1_1_1"/>
<dbReference type="GO" id="GO:0005654">
    <property type="term" value="C:nucleoplasm"/>
    <property type="evidence" value="ECO:0007669"/>
    <property type="project" value="UniProtKB-SubCell"/>
</dbReference>
<feature type="region of interest" description="Disordered" evidence="7">
    <location>
        <begin position="277"/>
        <end position="315"/>
    </location>
</feature>
<feature type="region of interest" description="Disordered" evidence="7">
    <location>
        <begin position="428"/>
        <end position="451"/>
    </location>
</feature>
<dbReference type="EMBL" id="BABT02000179">
    <property type="protein sequence ID" value="GAA99060.1"/>
    <property type="molecule type" value="Genomic_DNA"/>
</dbReference>
<dbReference type="Proteomes" id="UP000009131">
    <property type="component" value="Unassembled WGS sequence"/>
</dbReference>
<dbReference type="eggNOG" id="KOG2823">
    <property type="taxonomic scope" value="Eukaryota"/>
</dbReference>
<evidence type="ECO:0000256" key="3">
    <source>
        <dbReference type="ARBA" id="ARBA00022517"/>
    </source>
</evidence>
<keyword evidence="4 5" id="KW-0539">Nucleus</keyword>
<dbReference type="InParanoid" id="G7E8A0"/>
<dbReference type="RefSeq" id="XP_014567710.1">
    <property type="nucleotide sequence ID" value="XM_014712224.1"/>
</dbReference>
<feature type="region of interest" description="Disordered" evidence="7">
    <location>
        <begin position="159"/>
        <end position="202"/>
    </location>
</feature>
<dbReference type="OrthoDB" id="5072at2759"/>
<dbReference type="AlphaFoldDB" id="G7E8A0"/>
<evidence type="ECO:0000256" key="5">
    <source>
        <dbReference type="PIRNR" id="PIRNR017302"/>
    </source>
</evidence>
<dbReference type="GO" id="GO:0008097">
    <property type="term" value="F:5S rRNA binding"/>
    <property type="evidence" value="ECO:0007669"/>
    <property type="project" value="TreeGrafter"/>
</dbReference>
<dbReference type="Pfam" id="PF07767">
    <property type="entry name" value="Nop53"/>
    <property type="match status" value="1"/>
</dbReference>
<comment type="function">
    <text evidence="5">May play a role in ribosome biogenesis.</text>
</comment>
<dbReference type="PANTHER" id="PTHR14211:SF7">
    <property type="entry name" value="RIBOSOME BIOGENESIS PROTEIN NOP53"/>
    <property type="match status" value="1"/>
</dbReference>
<comment type="caution">
    <text evidence="8">The sequence shown here is derived from an EMBL/GenBank/DDBJ whole genome shotgun (WGS) entry which is preliminary data.</text>
</comment>
<dbReference type="GO" id="GO:0006364">
    <property type="term" value="P:rRNA processing"/>
    <property type="evidence" value="ECO:0007669"/>
    <property type="project" value="TreeGrafter"/>
</dbReference>
<comment type="similarity">
    <text evidence="1 5">Belongs to the NOP53 family.</text>
</comment>
<dbReference type="STRING" id="764103.G7E8A0"/>
<feature type="compositionally biased region" description="Basic and acidic residues" evidence="7">
    <location>
        <begin position="440"/>
        <end position="451"/>
    </location>
</feature>
<feature type="coiled-coil region" evidence="6">
    <location>
        <begin position="226"/>
        <end position="253"/>
    </location>
</feature>
<accession>G7E8A0</accession>
<dbReference type="PANTHER" id="PTHR14211">
    <property type="entry name" value="GLIOMA SUPPRESSOR CANDIDATE REGION GENE 2"/>
    <property type="match status" value="1"/>
</dbReference>
<keyword evidence="6" id="KW-0175">Coiled coil</keyword>
<evidence type="ECO:0000256" key="6">
    <source>
        <dbReference type="SAM" id="Coils"/>
    </source>
</evidence>
<protein>
    <recommendedName>
        <fullName evidence="2 5">Ribosome biogenesis protein NOP53</fullName>
    </recommendedName>
</protein>
<feature type="compositionally biased region" description="Basic residues" evidence="7">
    <location>
        <begin position="299"/>
        <end position="315"/>
    </location>
</feature>
<name>G7E8A0_MIXOS</name>
<dbReference type="FunCoup" id="G7E8A0">
    <property type="interactions" value="350"/>
</dbReference>
<evidence type="ECO:0000313" key="8">
    <source>
        <dbReference type="EMBL" id="GAA99060.1"/>
    </source>
</evidence>
<dbReference type="PIRSF" id="PIRSF017302">
    <property type="entry name" value="Gltscr2"/>
    <property type="match status" value="1"/>
</dbReference>
<feature type="compositionally biased region" description="Acidic residues" evidence="7">
    <location>
        <begin position="277"/>
        <end position="290"/>
    </location>
</feature>
<evidence type="ECO:0000313" key="9">
    <source>
        <dbReference type="Proteomes" id="UP000009131"/>
    </source>
</evidence>
<keyword evidence="9" id="KW-1185">Reference proteome</keyword>
<sequence>MSKKPVKKAGDQDLFEVDDEGVEALRPIIERSTGELYATGDQAGEVPLSRARKGQLTRKPLRSDEILAARTKHPALFSRARPHPLQVTHAQQKMQESKIKLSASERRRMNAVIRRGTAGKEGLFKLKLDRVGDSNYVVELREAISRPIESDLWMETDQASLNKQGKRKADSDQTENVVPPDTAVEPPATAKQRTLSASSVLDRASRARLPPAVSLPHAGTSYNPDIESHQSLLSQALQDIQSEESRAAALRAVKQKIEAGRRATKSKELWEIAEELAEKEETDDQPEEISQDPPLVPKKTQRRKSAKQKLKRRANINKELAAVKRKQTTKQQRELFATLPKLSTSLNRLDAQRETDSEAKQTAAEARLTALGFSGKKTGPARVAKPKITYQLGEDIPEGLRLLHTEGNLWRDFKDSATRRGIIQTTRPPRQAKMALRSTKNVEKYSYRRDD</sequence>
<organism evidence="8 9">
    <name type="scientific">Mixia osmundae (strain CBS 9802 / IAM 14324 / JCM 22182 / KY 12970)</name>
    <dbReference type="NCBI Taxonomy" id="764103"/>
    <lineage>
        <taxon>Eukaryota</taxon>
        <taxon>Fungi</taxon>
        <taxon>Dikarya</taxon>
        <taxon>Basidiomycota</taxon>
        <taxon>Pucciniomycotina</taxon>
        <taxon>Mixiomycetes</taxon>
        <taxon>Mixiales</taxon>
        <taxon>Mixiaceae</taxon>
        <taxon>Mixia</taxon>
    </lineage>
</organism>
<gene>
    <name evidence="8" type="primary">Mo05749</name>
    <name evidence="8" type="ORF">E5Q_05749</name>
</gene>
<reference evidence="8 9" key="2">
    <citation type="journal article" date="2012" name="Open Biol.">
        <title>Characteristics of nucleosomes and linker DNA regions on the genome of the basidiomycete Mixia osmundae revealed by mono- and dinucleosome mapping.</title>
        <authorList>
            <person name="Nishida H."/>
            <person name="Kondo S."/>
            <person name="Matsumoto T."/>
            <person name="Suzuki Y."/>
            <person name="Yoshikawa H."/>
            <person name="Taylor T.D."/>
            <person name="Sugiyama J."/>
        </authorList>
    </citation>
    <scope>NUCLEOTIDE SEQUENCE [LARGE SCALE GENOMIC DNA]</scope>
    <source>
        <strain evidence="9">CBS 9802 / IAM 14324 / JCM 22182 / KY 12970</strain>
    </source>
</reference>
<evidence type="ECO:0000256" key="1">
    <source>
        <dbReference type="ARBA" id="ARBA00008838"/>
    </source>
</evidence>
<evidence type="ECO:0000256" key="4">
    <source>
        <dbReference type="ARBA" id="ARBA00023242"/>
    </source>
</evidence>
<comment type="subcellular location">
    <subcellularLocation>
        <location evidence="5">Nucleus</location>
        <location evidence="5">Nucleolus</location>
    </subcellularLocation>
    <subcellularLocation>
        <location evidence="5">Nucleus</location>
        <location evidence="5">Nucleoplasm</location>
    </subcellularLocation>
</comment>
<proteinExistence type="inferred from homology"/>
<dbReference type="GO" id="GO:0000027">
    <property type="term" value="P:ribosomal large subunit assembly"/>
    <property type="evidence" value="ECO:0007669"/>
    <property type="project" value="UniProtKB-UniRule"/>
</dbReference>
<dbReference type="GO" id="GO:0005730">
    <property type="term" value="C:nucleolus"/>
    <property type="evidence" value="ECO:0007669"/>
    <property type="project" value="UniProtKB-SubCell"/>
</dbReference>
<reference evidence="8 9" key="1">
    <citation type="journal article" date="2011" name="J. Gen. Appl. Microbiol.">
        <title>Draft genome sequencing of the enigmatic basidiomycete Mixia osmundae.</title>
        <authorList>
            <person name="Nishida H."/>
            <person name="Nagatsuka Y."/>
            <person name="Sugiyama J."/>
        </authorList>
    </citation>
    <scope>NUCLEOTIDE SEQUENCE [LARGE SCALE GENOMIC DNA]</scope>
    <source>
        <strain evidence="9">CBS 9802 / IAM 14324 / JCM 22182 / KY 12970</strain>
    </source>
</reference>
<evidence type="ECO:0000256" key="2">
    <source>
        <dbReference type="ARBA" id="ARBA00018339"/>
    </source>
</evidence>